<dbReference type="EC" id="1.13.11.27" evidence="2"/>
<dbReference type="AlphaFoldDB" id="A0A7S3NHH0"/>
<dbReference type="SUPFAM" id="SSF54593">
    <property type="entry name" value="Glyoxalase/Bleomycin resistance protein/Dihydroxybiphenyl dioxygenase"/>
    <property type="match status" value="2"/>
</dbReference>
<evidence type="ECO:0000256" key="6">
    <source>
        <dbReference type="SAM" id="SignalP"/>
    </source>
</evidence>
<accession>A0A7S3NHH0</accession>
<evidence type="ECO:0000256" key="3">
    <source>
        <dbReference type="ARBA" id="ARBA00022878"/>
    </source>
</evidence>
<dbReference type="GO" id="GO:0003868">
    <property type="term" value="F:4-hydroxyphenylpyruvate dioxygenase activity"/>
    <property type="evidence" value="ECO:0007669"/>
    <property type="project" value="UniProtKB-EC"/>
</dbReference>
<keyword evidence="3" id="KW-0828">Tyrosine catabolism</keyword>
<protein>
    <recommendedName>
        <fullName evidence="2">4-hydroxyphenylpyruvate dioxygenase</fullName>
        <ecNumber evidence="2">1.13.11.27</ecNumber>
    </recommendedName>
</protein>
<organism evidence="7">
    <name type="scientific">Aureoumbra lagunensis</name>
    <dbReference type="NCBI Taxonomy" id="44058"/>
    <lineage>
        <taxon>Eukaryota</taxon>
        <taxon>Sar</taxon>
        <taxon>Stramenopiles</taxon>
        <taxon>Ochrophyta</taxon>
        <taxon>Pelagophyceae</taxon>
        <taxon>Pelagomonadales</taxon>
        <taxon>Aureoumbra</taxon>
    </lineage>
</organism>
<dbReference type="PANTHER" id="PTHR11959">
    <property type="entry name" value="4-HYDROXYPHENYLPYRUVATE DIOXYGENASE"/>
    <property type="match status" value="1"/>
</dbReference>
<dbReference type="InterPro" id="IPR005956">
    <property type="entry name" value="4OHPhenylPyrv_dOase"/>
</dbReference>
<reference evidence="7" key="1">
    <citation type="submission" date="2021-01" db="EMBL/GenBank/DDBJ databases">
        <authorList>
            <person name="Corre E."/>
            <person name="Pelletier E."/>
            <person name="Niang G."/>
            <person name="Scheremetjew M."/>
            <person name="Finn R."/>
            <person name="Kale V."/>
            <person name="Holt S."/>
            <person name="Cochrane G."/>
            <person name="Meng A."/>
            <person name="Brown T."/>
            <person name="Cohen L."/>
        </authorList>
    </citation>
    <scope>NUCLEOTIDE SEQUENCE</scope>
    <source>
        <strain evidence="7">CCMP1510</strain>
    </source>
</reference>
<dbReference type="GO" id="GO:0006559">
    <property type="term" value="P:L-phenylalanine catabolic process"/>
    <property type="evidence" value="ECO:0007669"/>
    <property type="project" value="UniProtKB-KW"/>
</dbReference>
<dbReference type="GO" id="GO:0006572">
    <property type="term" value="P:L-tyrosine catabolic process"/>
    <property type="evidence" value="ECO:0007669"/>
    <property type="project" value="UniProtKB-KW"/>
</dbReference>
<proteinExistence type="predicted"/>
<comment type="pathway">
    <text evidence="1">Amino-acid degradation; L-phenylalanine degradation; acetoacetate and fumarate from L-phenylalanine: step 3/6.</text>
</comment>
<name>A0A7S3NHH0_9STRA</name>
<evidence type="ECO:0000313" key="7">
    <source>
        <dbReference type="EMBL" id="CAE0360606.1"/>
    </source>
</evidence>
<evidence type="ECO:0000256" key="2">
    <source>
        <dbReference type="ARBA" id="ARBA00013222"/>
    </source>
</evidence>
<evidence type="ECO:0000256" key="4">
    <source>
        <dbReference type="ARBA" id="ARBA00023232"/>
    </source>
</evidence>
<evidence type="ECO:0000256" key="1">
    <source>
        <dbReference type="ARBA" id="ARBA00005162"/>
    </source>
</evidence>
<dbReference type="PANTHER" id="PTHR11959:SF1">
    <property type="entry name" value="4-HYDROXYPHENYLPYRUVATE DIOXYGENASE"/>
    <property type="match status" value="1"/>
</dbReference>
<feature type="region of interest" description="Disordered" evidence="5">
    <location>
        <begin position="568"/>
        <end position="587"/>
    </location>
</feature>
<dbReference type="Gene3D" id="3.10.180.10">
    <property type="entry name" value="2,3-Dihydroxybiphenyl 1,2-Dioxygenase, domain 1"/>
    <property type="match status" value="1"/>
</dbReference>
<keyword evidence="4" id="KW-0585">Phenylalanine catabolism</keyword>
<sequence>MLMLFIIWLLICSGWSFVLHGRVDKLIKRNALVFDYVEAFVDELESYERYKELDAIMADMRSKVQCQGRWPSAEEVAHLKCPRLDFEATDFAAQLICGAGWRVVDQKKDENERSIIISAPGNNGARFVVTTSLDENSRVARFIKSTGRQGIGALAFRLDAQSELETIRHCYQSHHPALIVQEKNTNLDTYAYYQSGSLKIADIDRARLRFTYYDSSPPPTKNEEVRPWSMRGISDHWVSNVADREQFLATLGDVAGLSPRVEFDAGVIAAGKASIESTVLAGDHVFLPANNALSPYGHVAAFLQQMGQGVQHIATRVDDLIAFVATAKVLRQVTGIGFQFLDVPRAYYGYLNSADTLAKKAHCDPSQAERALEIAKDLQIIDNDGIIHLDANATNLLLALEKDSLFSCDDERQRIVDSLLFYRYSNIFKVLGDRLQPEEYVEIVRNRILVDKQGDDALLQIFTTNILQRKPSEEAPFLEFIQRICDVDDQSSNSLDPPRFGCGGFGIRNFLTLFLSIELNSALTLFRNTDTPAAKHIAKLRLDCLTEQLDVSSDVLATISDASAEEAQLSSNVNDPRLQDAQRRKAQAQSQLQSISAEYAARMSDIDSLEQSTIPAAL</sequence>
<feature type="chain" id="PRO_5031343785" description="4-hydroxyphenylpyruvate dioxygenase" evidence="6">
    <location>
        <begin position="17"/>
        <end position="618"/>
    </location>
</feature>
<gene>
    <name evidence="7" type="ORF">ALAG00032_LOCUS1336</name>
</gene>
<keyword evidence="6" id="KW-0732">Signal</keyword>
<evidence type="ECO:0000256" key="5">
    <source>
        <dbReference type="SAM" id="MobiDB-lite"/>
    </source>
</evidence>
<feature type="signal peptide" evidence="6">
    <location>
        <begin position="1"/>
        <end position="16"/>
    </location>
</feature>
<dbReference type="EMBL" id="HBIJ01001901">
    <property type="protein sequence ID" value="CAE0360606.1"/>
    <property type="molecule type" value="Transcribed_RNA"/>
</dbReference>
<dbReference type="InterPro" id="IPR029068">
    <property type="entry name" value="Glyas_Bleomycin-R_OHBP_Dase"/>
</dbReference>